<feature type="domain" description="C2H2-type" evidence="13">
    <location>
        <begin position="168"/>
        <end position="195"/>
    </location>
</feature>
<keyword evidence="3" id="KW-0479">Metal-binding</keyword>
<protein>
    <submittedName>
        <fullName evidence="14">Putative ovo</fullName>
    </submittedName>
</protein>
<dbReference type="AlphaFoldDB" id="A0A6B0V6U3"/>
<evidence type="ECO:0000256" key="10">
    <source>
        <dbReference type="ARBA" id="ARBA00023242"/>
    </source>
</evidence>
<evidence type="ECO:0000256" key="1">
    <source>
        <dbReference type="ARBA" id="ARBA00003767"/>
    </source>
</evidence>
<feature type="region of interest" description="Disordered" evidence="12">
    <location>
        <begin position="37"/>
        <end position="64"/>
    </location>
</feature>
<dbReference type="PANTHER" id="PTHR23235">
    <property type="entry name" value="KRUEPPEL-LIKE TRANSCRIPTION FACTOR"/>
    <property type="match status" value="1"/>
</dbReference>
<feature type="domain" description="C2H2-type" evidence="13">
    <location>
        <begin position="196"/>
        <end position="223"/>
    </location>
</feature>
<reference evidence="14" key="1">
    <citation type="submission" date="2019-12" db="EMBL/GenBank/DDBJ databases">
        <title>An insight into the sialome of adult female Ixodes ricinus ticks feeding for 6 days.</title>
        <authorList>
            <person name="Perner J."/>
            <person name="Ribeiro J.M.C."/>
        </authorList>
    </citation>
    <scope>NUCLEOTIDE SEQUENCE</scope>
    <source>
        <strain evidence="14">Semi-engorged</strain>
        <tissue evidence="14">Salivary glands</tissue>
    </source>
</reference>
<dbReference type="GO" id="GO:0000978">
    <property type="term" value="F:RNA polymerase II cis-regulatory region sequence-specific DNA binding"/>
    <property type="evidence" value="ECO:0007669"/>
    <property type="project" value="TreeGrafter"/>
</dbReference>
<accession>A0A6B0V6U3</accession>
<keyword evidence="10" id="KW-0539">Nucleus</keyword>
<evidence type="ECO:0000256" key="12">
    <source>
        <dbReference type="SAM" id="MobiDB-lite"/>
    </source>
</evidence>
<keyword evidence="7" id="KW-0805">Transcription regulation</keyword>
<evidence type="ECO:0000256" key="5">
    <source>
        <dbReference type="ARBA" id="ARBA00022771"/>
    </source>
</evidence>
<evidence type="ECO:0000256" key="7">
    <source>
        <dbReference type="ARBA" id="ARBA00023015"/>
    </source>
</evidence>
<comment type="function">
    <text evidence="1">May be involved in transcriptional regulation.</text>
</comment>
<dbReference type="SMART" id="SM00355">
    <property type="entry name" value="ZnF_C2H2"/>
    <property type="match status" value="5"/>
</dbReference>
<evidence type="ECO:0000256" key="6">
    <source>
        <dbReference type="ARBA" id="ARBA00022833"/>
    </source>
</evidence>
<sequence length="285" mass="30150">MVTNSMSLALRMPVQRLGEPSSVAVLSLNGNSGVPVTSAAAPGPGEARVAGAVEHQAADTSTPGPPRCPLCPPPEVGRPPGASCALCGLVCGQRGALEAHLRGCPGPPGGLRLLLGGPRVGHVAGPLPHPPPQSGGERPFGCSACGKSFGRKEHIDRHMRTHTDERTFACAVCGKSFRQKVHLARHVRIHTGERPFACAACGKAFRQKEHIHRHMRTHTGERPFHCAACGKSFRQKSHVERHLRTHARSPQQSRSKPSPPGSAPAKPCQPLDFPLCAPPFVPPCT</sequence>
<keyword evidence="6" id="KW-0862">Zinc</keyword>
<dbReference type="EMBL" id="GIFC01015636">
    <property type="protein sequence ID" value="MXU97719.1"/>
    <property type="molecule type" value="Transcribed_RNA"/>
</dbReference>
<evidence type="ECO:0000256" key="4">
    <source>
        <dbReference type="ARBA" id="ARBA00022737"/>
    </source>
</evidence>
<keyword evidence="5 11" id="KW-0863">Zinc-finger</keyword>
<keyword evidence="9" id="KW-0804">Transcription</keyword>
<dbReference type="Gene3D" id="3.30.160.60">
    <property type="entry name" value="Classic Zinc Finger"/>
    <property type="match status" value="4"/>
</dbReference>
<feature type="domain" description="C2H2-type" evidence="13">
    <location>
        <begin position="140"/>
        <end position="167"/>
    </location>
</feature>
<dbReference type="GO" id="GO:0005634">
    <property type="term" value="C:nucleus"/>
    <property type="evidence" value="ECO:0007669"/>
    <property type="project" value="UniProtKB-SubCell"/>
</dbReference>
<evidence type="ECO:0000256" key="9">
    <source>
        <dbReference type="ARBA" id="ARBA00023163"/>
    </source>
</evidence>
<organism evidence="14">
    <name type="scientific">Ixodes ricinus</name>
    <name type="common">Common tick</name>
    <name type="synonym">Acarus ricinus</name>
    <dbReference type="NCBI Taxonomy" id="34613"/>
    <lineage>
        <taxon>Eukaryota</taxon>
        <taxon>Metazoa</taxon>
        <taxon>Ecdysozoa</taxon>
        <taxon>Arthropoda</taxon>
        <taxon>Chelicerata</taxon>
        <taxon>Arachnida</taxon>
        <taxon>Acari</taxon>
        <taxon>Parasitiformes</taxon>
        <taxon>Ixodida</taxon>
        <taxon>Ixodoidea</taxon>
        <taxon>Ixodidae</taxon>
        <taxon>Ixodinae</taxon>
        <taxon>Ixodes</taxon>
    </lineage>
</organism>
<dbReference type="FunFam" id="3.30.160.60:FF:002343">
    <property type="entry name" value="Zinc finger protein 33A"/>
    <property type="match status" value="1"/>
</dbReference>
<comment type="subcellular location">
    <subcellularLocation>
        <location evidence="2">Nucleus</location>
    </subcellularLocation>
</comment>
<dbReference type="InterPro" id="IPR036236">
    <property type="entry name" value="Znf_C2H2_sf"/>
</dbReference>
<keyword evidence="8" id="KW-0238">DNA-binding</keyword>
<dbReference type="PROSITE" id="PS50157">
    <property type="entry name" value="ZINC_FINGER_C2H2_2"/>
    <property type="match status" value="4"/>
</dbReference>
<evidence type="ECO:0000256" key="2">
    <source>
        <dbReference type="ARBA" id="ARBA00004123"/>
    </source>
</evidence>
<dbReference type="PANTHER" id="PTHR23235:SF142">
    <property type="entry name" value="ZINC FINGER PROTEIN 384"/>
    <property type="match status" value="1"/>
</dbReference>
<dbReference type="InterPro" id="IPR013087">
    <property type="entry name" value="Znf_C2H2_type"/>
</dbReference>
<dbReference type="FunFam" id="3.30.160.60:FF:000624">
    <property type="entry name" value="zinc finger protein 697"/>
    <property type="match status" value="1"/>
</dbReference>
<dbReference type="GO" id="GO:0008270">
    <property type="term" value="F:zinc ion binding"/>
    <property type="evidence" value="ECO:0007669"/>
    <property type="project" value="UniProtKB-KW"/>
</dbReference>
<dbReference type="GO" id="GO:0000981">
    <property type="term" value="F:DNA-binding transcription factor activity, RNA polymerase II-specific"/>
    <property type="evidence" value="ECO:0007669"/>
    <property type="project" value="TreeGrafter"/>
</dbReference>
<feature type="domain" description="C2H2-type" evidence="13">
    <location>
        <begin position="224"/>
        <end position="251"/>
    </location>
</feature>
<dbReference type="FunFam" id="3.30.160.60:FF:000630">
    <property type="entry name" value="Zinc finger protein 180"/>
    <property type="match status" value="1"/>
</dbReference>
<proteinExistence type="predicted"/>
<dbReference type="SUPFAM" id="SSF57667">
    <property type="entry name" value="beta-beta-alpha zinc fingers"/>
    <property type="match status" value="2"/>
</dbReference>
<keyword evidence="4" id="KW-0677">Repeat</keyword>
<evidence type="ECO:0000256" key="11">
    <source>
        <dbReference type="PROSITE-ProRule" id="PRU00042"/>
    </source>
</evidence>
<evidence type="ECO:0000313" key="14">
    <source>
        <dbReference type="EMBL" id="MXU97719.1"/>
    </source>
</evidence>
<name>A0A6B0V6U3_IXORI</name>
<dbReference type="FunFam" id="3.30.160.60:FF:000097">
    <property type="entry name" value="Zinc finger protein"/>
    <property type="match status" value="1"/>
</dbReference>
<evidence type="ECO:0000256" key="3">
    <source>
        <dbReference type="ARBA" id="ARBA00022723"/>
    </source>
</evidence>
<feature type="region of interest" description="Disordered" evidence="12">
    <location>
        <begin position="239"/>
        <end position="267"/>
    </location>
</feature>
<dbReference type="PROSITE" id="PS00028">
    <property type="entry name" value="ZINC_FINGER_C2H2_1"/>
    <property type="match status" value="4"/>
</dbReference>
<evidence type="ECO:0000259" key="13">
    <source>
        <dbReference type="PROSITE" id="PS50157"/>
    </source>
</evidence>
<dbReference type="Pfam" id="PF00096">
    <property type="entry name" value="zf-C2H2"/>
    <property type="match status" value="4"/>
</dbReference>
<evidence type="ECO:0000256" key="8">
    <source>
        <dbReference type="ARBA" id="ARBA00023125"/>
    </source>
</evidence>